<keyword evidence="3" id="KW-1185">Reference proteome</keyword>
<sequence length="332" mass="38298">MDGSKIKRKEVESSWGQLHYDLLRQILVLLPVEDLLRSVSLVCRNWRSVTGVVLFWKDYETLDLTPLNPLFKHHSDHGLELDQRLFQALESVMNWKTIQHHQRCIKNIIFAPLMHLKHTHLALVAQSSRKLKTLMVPDSYDIDVKELTSIIQKWRELEELSIGPLDHSYTDRLFRKMGTVCKNLTKLHIFGSLSMATKPSFVLNENNAWIIAANLVQLRVFNIDKAKLWKSGVWTVLSQSNNLTGLNLKLCFGIVDPPISIIILTPTIKYMEDPISVEIKRVKTNKCMKLWSIDSSDDRTIVTYSTDELVNQLWSGHVAELELSLPSWAYLQ</sequence>
<dbReference type="EMBL" id="JBBPBM010000024">
    <property type="protein sequence ID" value="KAK8542654.1"/>
    <property type="molecule type" value="Genomic_DNA"/>
</dbReference>
<dbReference type="PANTHER" id="PTHR38926">
    <property type="entry name" value="F-BOX DOMAIN CONTAINING PROTEIN, EXPRESSED"/>
    <property type="match status" value="1"/>
</dbReference>
<proteinExistence type="predicted"/>
<dbReference type="InterPro" id="IPR001810">
    <property type="entry name" value="F-box_dom"/>
</dbReference>
<dbReference type="SUPFAM" id="SSF52047">
    <property type="entry name" value="RNI-like"/>
    <property type="match status" value="1"/>
</dbReference>
<protein>
    <recommendedName>
        <fullName evidence="1">F-box domain-containing protein</fullName>
    </recommendedName>
</protein>
<dbReference type="Proteomes" id="UP001472677">
    <property type="component" value="Unassembled WGS sequence"/>
</dbReference>
<dbReference type="Gene3D" id="3.80.10.10">
    <property type="entry name" value="Ribonuclease Inhibitor"/>
    <property type="match status" value="1"/>
</dbReference>
<gene>
    <name evidence="2" type="ORF">V6N12_015241</name>
</gene>
<feature type="domain" description="F-box" evidence="1">
    <location>
        <begin position="12"/>
        <end position="59"/>
    </location>
</feature>
<dbReference type="PANTHER" id="PTHR38926:SF13">
    <property type="entry name" value="F-BOX DOMAIN CONTAINING PROTEIN, EXPRESSED"/>
    <property type="match status" value="1"/>
</dbReference>
<reference evidence="2 3" key="1">
    <citation type="journal article" date="2024" name="G3 (Bethesda)">
        <title>Genome assembly of Hibiscus sabdariffa L. provides insights into metabolisms of medicinal natural products.</title>
        <authorList>
            <person name="Kim T."/>
        </authorList>
    </citation>
    <scope>NUCLEOTIDE SEQUENCE [LARGE SCALE GENOMIC DNA]</scope>
    <source>
        <strain evidence="2">TK-2024</strain>
        <tissue evidence="2">Old leaves</tissue>
    </source>
</reference>
<dbReference type="InterPro" id="IPR032675">
    <property type="entry name" value="LRR_dom_sf"/>
</dbReference>
<name>A0ABR2DMK4_9ROSI</name>
<evidence type="ECO:0000313" key="3">
    <source>
        <dbReference type="Proteomes" id="UP001472677"/>
    </source>
</evidence>
<dbReference type="SUPFAM" id="SSF81383">
    <property type="entry name" value="F-box domain"/>
    <property type="match status" value="1"/>
</dbReference>
<comment type="caution">
    <text evidence="2">The sequence shown here is derived from an EMBL/GenBank/DDBJ whole genome shotgun (WGS) entry which is preliminary data.</text>
</comment>
<dbReference type="PROSITE" id="PS50181">
    <property type="entry name" value="FBOX"/>
    <property type="match status" value="1"/>
</dbReference>
<evidence type="ECO:0000313" key="2">
    <source>
        <dbReference type="EMBL" id="KAK8542654.1"/>
    </source>
</evidence>
<organism evidence="2 3">
    <name type="scientific">Hibiscus sabdariffa</name>
    <name type="common">roselle</name>
    <dbReference type="NCBI Taxonomy" id="183260"/>
    <lineage>
        <taxon>Eukaryota</taxon>
        <taxon>Viridiplantae</taxon>
        <taxon>Streptophyta</taxon>
        <taxon>Embryophyta</taxon>
        <taxon>Tracheophyta</taxon>
        <taxon>Spermatophyta</taxon>
        <taxon>Magnoliopsida</taxon>
        <taxon>eudicotyledons</taxon>
        <taxon>Gunneridae</taxon>
        <taxon>Pentapetalae</taxon>
        <taxon>rosids</taxon>
        <taxon>malvids</taxon>
        <taxon>Malvales</taxon>
        <taxon>Malvaceae</taxon>
        <taxon>Malvoideae</taxon>
        <taxon>Hibiscus</taxon>
    </lineage>
</organism>
<dbReference type="Gene3D" id="1.20.1280.50">
    <property type="match status" value="1"/>
</dbReference>
<dbReference type="InterPro" id="IPR036047">
    <property type="entry name" value="F-box-like_dom_sf"/>
</dbReference>
<dbReference type="Pfam" id="PF00646">
    <property type="entry name" value="F-box"/>
    <property type="match status" value="1"/>
</dbReference>
<accession>A0ABR2DMK4</accession>
<evidence type="ECO:0000259" key="1">
    <source>
        <dbReference type="PROSITE" id="PS50181"/>
    </source>
</evidence>